<comment type="catalytic activity">
    <reaction evidence="1 2">
        <text>Exonucleolytic cleavage in either 5'- to 3'- or 3'- to 5'-direction to yield nucleoside 5'-phosphates.</text>
        <dbReference type="EC" id="3.1.11.6"/>
    </reaction>
</comment>
<proteinExistence type="inferred from homology"/>
<keyword evidence="1 2" id="KW-0540">Nuclease</keyword>
<dbReference type="OrthoDB" id="9802795at2"/>
<reference evidence="3 4" key="1">
    <citation type="submission" date="2018-11" db="EMBL/GenBank/DDBJ databases">
        <title>Complete genome sequence of Paenibacillus baekrokdamisoli strain KCTC 33723.</title>
        <authorList>
            <person name="Kang S.W."/>
            <person name="Lee K.C."/>
            <person name="Kim K.K."/>
            <person name="Kim J.S."/>
            <person name="Kim D.S."/>
            <person name="Ko S.H."/>
            <person name="Yang S.H."/>
            <person name="Lee J.S."/>
        </authorList>
    </citation>
    <scope>NUCLEOTIDE SEQUENCE [LARGE SCALE GENOMIC DNA]</scope>
    <source>
        <strain evidence="3 4">KCTC 33723</strain>
    </source>
</reference>
<comment type="similarity">
    <text evidence="1 2">Belongs to the XseA family.</text>
</comment>
<dbReference type="Proteomes" id="UP000275368">
    <property type="component" value="Chromosome"/>
</dbReference>
<dbReference type="CDD" id="cd04489">
    <property type="entry name" value="ExoVII_LU_OBF"/>
    <property type="match status" value="1"/>
</dbReference>
<protein>
    <recommendedName>
        <fullName evidence="1">Exodeoxyribonuclease 7 large subunit</fullName>
        <ecNumber evidence="1">3.1.11.6</ecNumber>
    </recommendedName>
    <alternativeName>
        <fullName evidence="1">Exodeoxyribonuclease VII large subunit</fullName>
        <shortName evidence="1">Exonuclease VII large subunit</shortName>
    </alternativeName>
</protein>
<dbReference type="PANTHER" id="PTHR30008:SF0">
    <property type="entry name" value="EXODEOXYRIBONUCLEASE 7 LARGE SUBUNIT"/>
    <property type="match status" value="1"/>
</dbReference>
<evidence type="ECO:0000256" key="1">
    <source>
        <dbReference type="HAMAP-Rule" id="MF_00378"/>
    </source>
</evidence>
<dbReference type="GO" id="GO:0003676">
    <property type="term" value="F:nucleic acid binding"/>
    <property type="evidence" value="ECO:0007669"/>
    <property type="project" value="InterPro"/>
</dbReference>
<comment type="subcellular location">
    <subcellularLocation>
        <location evidence="1 2">Cytoplasm</location>
    </subcellularLocation>
</comment>
<dbReference type="Pfam" id="PF02601">
    <property type="entry name" value="Exonuc_VII_L"/>
    <property type="match status" value="1"/>
</dbReference>
<dbReference type="EMBL" id="AP019308">
    <property type="protein sequence ID" value="BBH21106.1"/>
    <property type="molecule type" value="Genomic_DNA"/>
</dbReference>
<evidence type="ECO:0000256" key="2">
    <source>
        <dbReference type="RuleBase" id="RU004355"/>
    </source>
</evidence>
<organism evidence="3 4">
    <name type="scientific">Paenibacillus baekrokdamisoli</name>
    <dbReference type="NCBI Taxonomy" id="1712516"/>
    <lineage>
        <taxon>Bacteria</taxon>
        <taxon>Bacillati</taxon>
        <taxon>Bacillota</taxon>
        <taxon>Bacilli</taxon>
        <taxon>Bacillales</taxon>
        <taxon>Paenibacillaceae</taxon>
        <taxon>Paenibacillus</taxon>
    </lineage>
</organism>
<keyword evidence="1 2" id="KW-0269">Exonuclease</keyword>
<dbReference type="GO" id="GO:0008855">
    <property type="term" value="F:exodeoxyribonuclease VII activity"/>
    <property type="evidence" value="ECO:0007669"/>
    <property type="project" value="UniProtKB-UniRule"/>
</dbReference>
<dbReference type="Pfam" id="PF13742">
    <property type="entry name" value="tRNA_anti_2"/>
    <property type="match status" value="1"/>
</dbReference>
<dbReference type="AlphaFoldDB" id="A0A3G9IRS4"/>
<sequence length="450" mass="50807">MADGSRIFSIKDINHYIRLKLESDQLLGDVWLRGEISNFTHHSSGHMYFTLKDKDSRLKCIMFASHNQKLPFLPKEGTKVLARGNISVFERDGAYQFYVTQMQPDGIGSLYLAYEQLKRKLEAEGLFDASRKRLIPRFPTAIGVITSPTGAAVRDIIITLQRRHPSVSVLLFPVLVQGIGAAPAIVKAIEMMNQMSEVDVLIVGRGGGSLEELWAFNEESVARSIASSTIPVISAVGHETDFTIADFVADLRAATPTAAAELAVPNLLDLQSQLNQLRSRMLQTLRMTLRNRKEQLARVKRSPLFGNPRRYILQQAERLDRLKERLESRTYRQTERSREKFMRLHASLASMHPGEKAAFAAKRLQGATRRLEASMYTGMKQRRMHVTSAIRQLDALSPLKVMSRGYSLVYDDKEKQLIKSIHDVQLGDSIKVKLSDGHLECQVWEMKGES</sequence>
<dbReference type="KEGG" id="pbk:Back11_24510"/>
<dbReference type="GO" id="GO:0006308">
    <property type="term" value="P:DNA catabolic process"/>
    <property type="evidence" value="ECO:0007669"/>
    <property type="project" value="UniProtKB-UniRule"/>
</dbReference>
<dbReference type="NCBIfam" id="TIGR00237">
    <property type="entry name" value="xseA"/>
    <property type="match status" value="1"/>
</dbReference>
<comment type="function">
    <text evidence="1">Bidirectionally degrades single-stranded DNA into large acid-insoluble oligonucleotides, which are then degraded further into small acid-soluble oligonucleotides.</text>
</comment>
<dbReference type="PANTHER" id="PTHR30008">
    <property type="entry name" value="EXODEOXYRIBONUCLEASE 7 LARGE SUBUNIT"/>
    <property type="match status" value="1"/>
</dbReference>
<dbReference type="InterPro" id="IPR020579">
    <property type="entry name" value="Exonuc_VII_lsu_C"/>
</dbReference>
<dbReference type="HAMAP" id="MF_00378">
    <property type="entry name" value="Exonuc_7_L"/>
    <property type="match status" value="1"/>
</dbReference>
<keyword evidence="1" id="KW-0963">Cytoplasm</keyword>
<keyword evidence="1 2" id="KW-0378">Hydrolase</keyword>
<dbReference type="EC" id="3.1.11.6" evidence="1"/>
<dbReference type="GO" id="GO:0005737">
    <property type="term" value="C:cytoplasm"/>
    <property type="evidence" value="ECO:0007669"/>
    <property type="project" value="UniProtKB-SubCell"/>
</dbReference>
<evidence type="ECO:0000313" key="4">
    <source>
        <dbReference type="Proteomes" id="UP000275368"/>
    </source>
</evidence>
<dbReference type="InterPro" id="IPR003753">
    <property type="entry name" value="Exonuc_VII_L"/>
</dbReference>
<dbReference type="RefSeq" id="WP_125657069.1">
    <property type="nucleotide sequence ID" value="NZ_AP019308.1"/>
</dbReference>
<dbReference type="InterPro" id="IPR025824">
    <property type="entry name" value="OB-fold_nuc-bd_dom"/>
</dbReference>
<accession>A0A3G9IRS4</accession>
<keyword evidence="4" id="KW-1185">Reference proteome</keyword>
<comment type="subunit">
    <text evidence="1">Heterooligomer composed of large and small subunits.</text>
</comment>
<name>A0A3G9IRS4_9BACL</name>
<dbReference type="GO" id="GO:0009318">
    <property type="term" value="C:exodeoxyribonuclease VII complex"/>
    <property type="evidence" value="ECO:0007669"/>
    <property type="project" value="UniProtKB-UniRule"/>
</dbReference>
<evidence type="ECO:0000313" key="3">
    <source>
        <dbReference type="EMBL" id="BBH21106.1"/>
    </source>
</evidence>
<gene>
    <name evidence="1 3" type="primary">xseA</name>
    <name evidence="3" type="ORF">Back11_24510</name>
</gene>